<keyword evidence="3" id="KW-1185">Reference proteome</keyword>
<dbReference type="Proteomes" id="UP000198755">
    <property type="component" value="Unassembled WGS sequence"/>
</dbReference>
<dbReference type="Gene3D" id="3.20.20.30">
    <property type="entry name" value="Luciferase-like domain"/>
    <property type="match status" value="1"/>
</dbReference>
<dbReference type="GO" id="GO:0016705">
    <property type="term" value="F:oxidoreductase activity, acting on paired donors, with incorporation or reduction of molecular oxygen"/>
    <property type="evidence" value="ECO:0007669"/>
    <property type="project" value="InterPro"/>
</dbReference>
<organism evidence="2 3">
    <name type="scientific">Methylocapsa palsarum</name>
    <dbReference type="NCBI Taxonomy" id="1612308"/>
    <lineage>
        <taxon>Bacteria</taxon>
        <taxon>Pseudomonadati</taxon>
        <taxon>Pseudomonadota</taxon>
        <taxon>Alphaproteobacteria</taxon>
        <taxon>Hyphomicrobiales</taxon>
        <taxon>Beijerinckiaceae</taxon>
        <taxon>Methylocapsa</taxon>
    </lineage>
</organism>
<keyword evidence="2" id="KW-0503">Monooxygenase</keyword>
<dbReference type="GO" id="GO:0005829">
    <property type="term" value="C:cytosol"/>
    <property type="evidence" value="ECO:0007669"/>
    <property type="project" value="TreeGrafter"/>
</dbReference>
<reference evidence="2 3" key="1">
    <citation type="submission" date="2016-10" db="EMBL/GenBank/DDBJ databases">
        <authorList>
            <person name="de Groot N.N."/>
        </authorList>
    </citation>
    <scope>NUCLEOTIDE SEQUENCE [LARGE SCALE GENOMIC DNA]</scope>
    <source>
        <strain evidence="2 3">NE2</strain>
    </source>
</reference>
<dbReference type="STRING" id="1612308.SAMN05444581_104197"/>
<dbReference type="GO" id="GO:0004497">
    <property type="term" value="F:monooxygenase activity"/>
    <property type="evidence" value="ECO:0007669"/>
    <property type="project" value="UniProtKB-KW"/>
</dbReference>
<dbReference type="InterPro" id="IPR050766">
    <property type="entry name" value="Bact_Lucif_Oxidored"/>
</dbReference>
<evidence type="ECO:0000313" key="3">
    <source>
        <dbReference type="Proteomes" id="UP000198755"/>
    </source>
</evidence>
<evidence type="ECO:0000259" key="1">
    <source>
        <dbReference type="Pfam" id="PF00296"/>
    </source>
</evidence>
<dbReference type="Pfam" id="PF00296">
    <property type="entry name" value="Bac_luciferase"/>
    <property type="match status" value="1"/>
</dbReference>
<proteinExistence type="predicted"/>
<accession>A0A1I3Y126</accession>
<dbReference type="EMBL" id="FOSN01000004">
    <property type="protein sequence ID" value="SFK24991.1"/>
    <property type="molecule type" value="Genomic_DNA"/>
</dbReference>
<name>A0A1I3Y126_9HYPH</name>
<keyword evidence="2" id="KW-0560">Oxidoreductase</keyword>
<evidence type="ECO:0000313" key="2">
    <source>
        <dbReference type="EMBL" id="SFK24991.1"/>
    </source>
</evidence>
<dbReference type="InterPro" id="IPR011251">
    <property type="entry name" value="Luciferase-like_dom"/>
</dbReference>
<dbReference type="RefSeq" id="WP_091680186.1">
    <property type="nucleotide sequence ID" value="NZ_FOSN01000004.1"/>
</dbReference>
<dbReference type="AlphaFoldDB" id="A0A1I3Y126"/>
<dbReference type="SUPFAM" id="SSF51679">
    <property type="entry name" value="Bacterial luciferase-like"/>
    <property type="match status" value="1"/>
</dbReference>
<gene>
    <name evidence="2" type="ORF">SAMN05444581_104197</name>
</gene>
<feature type="domain" description="Luciferase-like" evidence="1">
    <location>
        <begin position="1"/>
        <end position="288"/>
    </location>
</feature>
<protein>
    <submittedName>
        <fullName evidence="2">Flavin-dependent oxidoreductase, luciferase family (Includes alkanesulfonate monooxygenase SsuD and methylene tetrahydromethanopterin reductase)</fullName>
    </submittedName>
</protein>
<dbReference type="OrthoDB" id="9804736at2"/>
<sequence>MRTGLFCTYEDPQGDRRSAFADQLKLVQLAEKLGFDEAWVAEHHFNANALTPSSLVVLAHLAARTSRIRLGSAAVLLPLRNPIQVAEEVATLDILSEGRFDFGVAKGGPFPLQNKHFGVSSGENRAKTIEALGLIQKLLNEDGVHFEGEFFKADDVSLTPKPLQTPVPTFIATSTPDMVRIAAERGYGVMAGPPFPLESIRDNVRFYREVSPSLDPNLVLIRFCHFAPTRAQAIDEAAVFLQPFIERMTVTTARMQPEWTPWFKLERLIEDSLIGAPADIADKVSRMKSMLQPRSLVLKLLSPDIFKRRTDLERFADLVAGHC</sequence>
<dbReference type="PANTHER" id="PTHR30137">
    <property type="entry name" value="LUCIFERASE-LIKE MONOOXYGENASE"/>
    <property type="match status" value="1"/>
</dbReference>
<dbReference type="InterPro" id="IPR036661">
    <property type="entry name" value="Luciferase-like_sf"/>
</dbReference>
<dbReference type="PANTHER" id="PTHR30137:SF6">
    <property type="entry name" value="LUCIFERASE-LIKE MONOOXYGENASE"/>
    <property type="match status" value="1"/>
</dbReference>